<dbReference type="AlphaFoldDB" id="A0A6M3LLU2"/>
<protein>
    <submittedName>
        <fullName evidence="1">Uncharacterized protein</fullName>
    </submittedName>
</protein>
<sequence length="61" mass="6884">MKNIPSGNKCYYDLTVQLLNLRNEIFAGDPMDKDAFTEIYLNGLGDYERKVAKREGINIGG</sequence>
<proteinExistence type="predicted"/>
<accession>A0A6M3LLU2</accession>
<evidence type="ECO:0000313" key="1">
    <source>
        <dbReference type="EMBL" id="QJA96357.1"/>
    </source>
</evidence>
<dbReference type="EMBL" id="MT143392">
    <property type="protein sequence ID" value="QJA96357.1"/>
    <property type="molecule type" value="Genomic_DNA"/>
</dbReference>
<name>A0A6M3LLU2_9ZZZZ</name>
<organism evidence="1">
    <name type="scientific">viral metagenome</name>
    <dbReference type="NCBI Taxonomy" id="1070528"/>
    <lineage>
        <taxon>unclassified sequences</taxon>
        <taxon>metagenomes</taxon>
        <taxon>organismal metagenomes</taxon>
    </lineage>
</organism>
<gene>
    <name evidence="1" type="ORF">MM415B09363_0008</name>
</gene>
<reference evidence="1" key="1">
    <citation type="submission" date="2020-03" db="EMBL/GenBank/DDBJ databases">
        <title>The deep terrestrial virosphere.</title>
        <authorList>
            <person name="Holmfeldt K."/>
            <person name="Nilsson E."/>
            <person name="Simone D."/>
            <person name="Lopez-Fernandez M."/>
            <person name="Wu X."/>
            <person name="de Brujin I."/>
            <person name="Lundin D."/>
            <person name="Andersson A."/>
            <person name="Bertilsson S."/>
            <person name="Dopson M."/>
        </authorList>
    </citation>
    <scope>NUCLEOTIDE SEQUENCE</scope>
    <source>
        <strain evidence="1">MM415B09363</strain>
    </source>
</reference>